<dbReference type="RefSeq" id="WP_138152195.1">
    <property type="nucleotide sequence ID" value="NZ_CBDDKQ010000002.1"/>
</dbReference>
<keyword evidence="2" id="KW-1003">Cell membrane</keyword>
<dbReference type="EMBL" id="VANU01000002">
    <property type="protein sequence ID" value="TLP39613.1"/>
    <property type="molecule type" value="Genomic_DNA"/>
</dbReference>
<name>A0A5R8Y2W2_9BACT</name>
<keyword evidence="9" id="KW-1185">Reference proteome</keyword>
<evidence type="ECO:0000256" key="1">
    <source>
        <dbReference type="ARBA" id="ARBA00004651"/>
    </source>
</evidence>
<keyword evidence="5 6" id="KW-0472">Membrane</keyword>
<sequence length="309" mass="35440">MGLNILIPIIIIPILLISLIILIYNFSLNYNKKNKIINKLKKDNNEILEDSKKRNAFSKKERNWLGRKLAYAGYPSSFSETVFIIISIAFGFLAATFVNFAITNPVVFVISFILFSFFPLLILKKIIDFRLEEFNFGLKVIIDKVTSMMKSGVGFEQALRKSVATTKSKFTKEVFNIYLVEKDIIGEEKSFEKMFKMVESKELRIFYLTISIGRQSGGKFSNTLEKLRKTLHDQGEIKQEITASTKEIKVGSYMIIGIVIFIYEMLDQTMDGVLDEHFFGTTEGQIQIFFIAVWVGFGLFVNNLLTKVK</sequence>
<dbReference type="PANTHER" id="PTHR35007:SF1">
    <property type="entry name" value="PILUS ASSEMBLY PROTEIN"/>
    <property type="match status" value="1"/>
</dbReference>
<comment type="caution">
    <text evidence="8">The sequence shown here is derived from an EMBL/GenBank/DDBJ whole genome shotgun (WGS) entry which is preliminary data.</text>
</comment>
<dbReference type="Pfam" id="PF00482">
    <property type="entry name" value="T2SSF"/>
    <property type="match status" value="1"/>
</dbReference>
<feature type="transmembrane region" description="Helical" evidence="6">
    <location>
        <begin position="248"/>
        <end position="266"/>
    </location>
</feature>
<evidence type="ECO:0000256" key="5">
    <source>
        <dbReference type="ARBA" id="ARBA00023136"/>
    </source>
</evidence>
<feature type="domain" description="Type II secretion system protein GspF" evidence="7">
    <location>
        <begin position="142"/>
        <end position="262"/>
    </location>
</feature>
<evidence type="ECO:0000313" key="9">
    <source>
        <dbReference type="Proteomes" id="UP000308901"/>
    </source>
</evidence>
<evidence type="ECO:0000256" key="2">
    <source>
        <dbReference type="ARBA" id="ARBA00022475"/>
    </source>
</evidence>
<dbReference type="AlphaFoldDB" id="A0A5R8Y2W2"/>
<dbReference type="Proteomes" id="UP000308901">
    <property type="component" value="Unassembled WGS sequence"/>
</dbReference>
<reference evidence="8 9" key="1">
    <citation type="submission" date="2019-05" db="EMBL/GenBank/DDBJ databases">
        <title>Arcobacter sp. nov., isolated from sea sediment.</title>
        <authorList>
            <person name="Kim W."/>
        </authorList>
    </citation>
    <scope>NUCLEOTIDE SEQUENCE [LARGE SCALE GENOMIC DNA]</scope>
    <source>
        <strain evidence="8 9">CAU 1517</strain>
    </source>
</reference>
<dbReference type="PANTHER" id="PTHR35007">
    <property type="entry name" value="INTEGRAL MEMBRANE PROTEIN-RELATED"/>
    <property type="match status" value="1"/>
</dbReference>
<gene>
    <name evidence="8" type="ORF">FDK22_07020</name>
</gene>
<dbReference type="InterPro" id="IPR018076">
    <property type="entry name" value="T2SS_GspF_dom"/>
</dbReference>
<evidence type="ECO:0000259" key="7">
    <source>
        <dbReference type="Pfam" id="PF00482"/>
    </source>
</evidence>
<keyword evidence="3 6" id="KW-0812">Transmembrane</keyword>
<evidence type="ECO:0000256" key="4">
    <source>
        <dbReference type="ARBA" id="ARBA00022989"/>
    </source>
</evidence>
<protein>
    <recommendedName>
        <fullName evidence="7">Type II secretion system protein GspF domain-containing protein</fullName>
    </recommendedName>
</protein>
<evidence type="ECO:0000256" key="3">
    <source>
        <dbReference type="ARBA" id="ARBA00022692"/>
    </source>
</evidence>
<proteinExistence type="predicted"/>
<feature type="transmembrane region" description="Helical" evidence="6">
    <location>
        <begin position="6"/>
        <end position="26"/>
    </location>
</feature>
<accession>A0A5R8Y2W2</accession>
<evidence type="ECO:0000256" key="6">
    <source>
        <dbReference type="SAM" id="Phobius"/>
    </source>
</evidence>
<dbReference type="OrthoDB" id="9803381at2"/>
<dbReference type="GO" id="GO:0005886">
    <property type="term" value="C:plasma membrane"/>
    <property type="evidence" value="ECO:0007669"/>
    <property type="project" value="UniProtKB-SubCell"/>
</dbReference>
<feature type="transmembrane region" description="Helical" evidence="6">
    <location>
        <begin position="101"/>
        <end position="123"/>
    </location>
</feature>
<organism evidence="8 9">
    <name type="scientific">Arcobacter arenosus</name>
    <dbReference type="NCBI Taxonomy" id="2576037"/>
    <lineage>
        <taxon>Bacteria</taxon>
        <taxon>Pseudomonadati</taxon>
        <taxon>Campylobacterota</taxon>
        <taxon>Epsilonproteobacteria</taxon>
        <taxon>Campylobacterales</taxon>
        <taxon>Arcobacteraceae</taxon>
        <taxon>Arcobacter</taxon>
    </lineage>
</organism>
<feature type="transmembrane region" description="Helical" evidence="6">
    <location>
        <begin position="69"/>
        <end position="95"/>
    </location>
</feature>
<feature type="transmembrane region" description="Helical" evidence="6">
    <location>
        <begin position="286"/>
        <end position="305"/>
    </location>
</feature>
<comment type="subcellular location">
    <subcellularLocation>
        <location evidence="1">Cell membrane</location>
        <topology evidence="1">Multi-pass membrane protein</topology>
    </subcellularLocation>
</comment>
<keyword evidence="4 6" id="KW-1133">Transmembrane helix</keyword>
<evidence type="ECO:0000313" key="8">
    <source>
        <dbReference type="EMBL" id="TLP39613.1"/>
    </source>
</evidence>